<feature type="transmembrane region" description="Helical" evidence="1">
    <location>
        <begin position="69"/>
        <end position="87"/>
    </location>
</feature>
<gene>
    <name evidence="2" type="ORF">EGI89_13130</name>
</gene>
<keyword evidence="1" id="KW-0812">Transmembrane</keyword>
<accession>A0A3R8TJS0</accession>
<dbReference type="Proteomes" id="UP000267844">
    <property type="component" value="Unassembled WGS sequence"/>
</dbReference>
<feature type="transmembrane region" description="Helical" evidence="1">
    <location>
        <begin position="5"/>
        <end position="22"/>
    </location>
</feature>
<sequence>MFLKIGLIILLTLIFLGINIYLKTFDNPIILFIILIFSSSIIFLNLFLKLSPINDNIDNFKMIKTVRLFIFKIIFPTLITIFQIILINDTNLQTEILSTEKNNTIKAVN</sequence>
<feature type="transmembrane region" description="Helical" evidence="1">
    <location>
        <begin position="28"/>
        <end position="48"/>
    </location>
</feature>
<keyword evidence="1" id="KW-1133">Transmembrane helix</keyword>
<evidence type="ECO:0000313" key="3">
    <source>
        <dbReference type="Proteomes" id="UP000267844"/>
    </source>
</evidence>
<dbReference type="EMBL" id="RHPO01000039">
    <property type="protein sequence ID" value="RRT88622.1"/>
    <property type="molecule type" value="Genomic_DNA"/>
</dbReference>
<organism evidence="2 3">
    <name type="scientific">Empedobacter falsenii</name>
    <dbReference type="NCBI Taxonomy" id="343874"/>
    <lineage>
        <taxon>Bacteria</taxon>
        <taxon>Pseudomonadati</taxon>
        <taxon>Bacteroidota</taxon>
        <taxon>Flavobacteriia</taxon>
        <taxon>Flavobacteriales</taxon>
        <taxon>Weeksellaceae</taxon>
        <taxon>Empedobacter</taxon>
    </lineage>
</organism>
<proteinExistence type="predicted"/>
<dbReference type="AlphaFoldDB" id="A0A3R8TJS0"/>
<evidence type="ECO:0000313" key="2">
    <source>
        <dbReference type="EMBL" id="RRT88622.1"/>
    </source>
</evidence>
<name>A0A3R8TJS0_9FLAO</name>
<evidence type="ECO:0000256" key="1">
    <source>
        <dbReference type="SAM" id="Phobius"/>
    </source>
</evidence>
<comment type="caution">
    <text evidence="2">The sequence shown here is derived from an EMBL/GenBank/DDBJ whole genome shotgun (WGS) entry which is preliminary data.</text>
</comment>
<keyword evidence="1" id="KW-0472">Membrane</keyword>
<reference evidence="2 3" key="1">
    <citation type="submission" date="2018-10" db="EMBL/GenBank/DDBJ databases">
        <title>Transmission dynamics of multidrug resistant bacteria on intensive care unit surfaces.</title>
        <authorList>
            <person name="D'Souza A.W."/>
            <person name="Potter R.F."/>
            <person name="Wallace M."/>
            <person name="Shupe A."/>
            <person name="Patel S."/>
            <person name="Sun S."/>
            <person name="Gul D."/>
            <person name="Kwon J.H."/>
            <person name="Andleeb S."/>
            <person name="Burnham C.-A.D."/>
            <person name="Dantas G."/>
        </authorList>
    </citation>
    <scope>NUCLEOTIDE SEQUENCE [LARGE SCALE GENOMIC DNA]</scope>
    <source>
        <strain evidence="2 3">WF_348</strain>
    </source>
</reference>
<protein>
    <submittedName>
        <fullName evidence="2">Uncharacterized protein</fullName>
    </submittedName>
</protein>